<protein>
    <recommendedName>
        <fullName evidence="4">Alpha-galactosidase</fullName>
        <ecNumber evidence="4">3.2.1.-</ecNumber>
    </recommendedName>
</protein>
<reference evidence="5 7" key="2">
    <citation type="journal article" date="2013" name="Nature">
        <title>Insights into bilaterian evolution from three spiralian genomes.</title>
        <authorList>
            <person name="Simakov O."/>
            <person name="Marletaz F."/>
            <person name="Cho S.J."/>
            <person name="Edsinger-Gonzales E."/>
            <person name="Havlak P."/>
            <person name="Hellsten U."/>
            <person name="Kuo D.H."/>
            <person name="Larsson T."/>
            <person name="Lv J."/>
            <person name="Arendt D."/>
            <person name="Savage R."/>
            <person name="Osoegawa K."/>
            <person name="de Jong P."/>
            <person name="Grimwood J."/>
            <person name="Chapman J.A."/>
            <person name="Shapiro H."/>
            <person name="Aerts A."/>
            <person name="Otillar R.P."/>
            <person name="Terry A.Y."/>
            <person name="Boore J.L."/>
            <person name="Grigoriev I.V."/>
            <person name="Lindberg D.R."/>
            <person name="Seaver E.C."/>
            <person name="Weisblat D.A."/>
            <person name="Putnam N.H."/>
            <person name="Rokhsar D.S."/>
        </authorList>
    </citation>
    <scope>NUCLEOTIDE SEQUENCE</scope>
</reference>
<dbReference type="KEGG" id="hro:HELRODRAFT_182706"/>
<dbReference type="HOGENOM" id="CLU_1171752_0_0_1"/>
<dbReference type="Proteomes" id="UP000015101">
    <property type="component" value="Unassembled WGS sequence"/>
</dbReference>
<proteinExistence type="inferred from homology"/>
<keyword evidence="7" id="KW-1185">Reference proteome</keyword>
<dbReference type="GeneID" id="20208670"/>
<keyword evidence="2 4" id="KW-0378">Hydrolase</keyword>
<keyword evidence="3 4" id="KW-0326">Glycosidase</keyword>
<dbReference type="InterPro" id="IPR002241">
    <property type="entry name" value="Glyco_hydro_27"/>
</dbReference>
<dbReference type="EC" id="3.2.1.-" evidence="4"/>
<organism evidence="6 7">
    <name type="scientific">Helobdella robusta</name>
    <name type="common">Californian leech</name>
    <dbReference type="NCBI Taxonomy" id="6412"/>
    <lineage>
        <taxon>Eukaryota</taxon>
        <taxon>Metazoa</taxon>
        <taxon>Spiralia</taxon>
        <taxon>Lophotrochozoa</taxon>
        <taxon>Annelida</taxon>
        <taxon>Clitellata</taxon>
        <taxon>Hirudinea</taxon>
        <taxon>Rhynchobdellida</taxon>
        <taxon>Glossiphoniidae</taxon>
        <taxon>Helobdella</taxon>
    </lineage>
</organism>
<comment type="similarity">
    <text evidence="1 4">Belongs to the glycosyl hydrolase 27 family.</text>
</comment>
<evidence type="ECO:0000256" key="2">
    <source>
        <dbReference type="ARBA" id="ARBA00022801"/>
    </source>
</evidence>
<sequence>MFGIFQKQETHFQRLLNLAARVVLSIDTPPHRLASVTSNLKSLHCLPFHYHVQYKIAFIVFRLLSHSPLYLDCLFHLNMNNQHLCSAKAPTLLQNILSTNNGNEHFVMLLQLSEILYLQTSEILAPFPNYTKIAENCNLWRNFGDIEDSWESVTSIINFYGDDKTNFSKHAGPGNFNDPDMLIIGNFGLSMEQQKSQMALWCIMASPLIMSNDLRNIEPFSQSLLLNQYAIALTKML</sequence>
<evidence type="ECO:0000256" key="4">
    <source>
        <dbReference type="RuleBase" id="RU361168"/>
    </source>
</evidence>
<evidence type="ECO:0000313" key="6">
    <source>
        <dbReference type="EnsemblMetazoa" id="HelroP182706"/>
    </source>
</evidence>
<keyword evidence="4" id="KW-1015">Disulfide bond</keyword>
<evidence type="ECO:0000313" key="7">
    <source>
        <dbReference type="Proteomes" id="UP000015101"/>
    </source>
</evidence>
<dbReference type="InterPro" id="IPR013785">
    <property type="entry name" value="Aldolase_TIM"/>
</dbReference>
<evidence type="ECO:0000313" key="5">
    <source>
        <dbReference type="EMBL" id="ESN90209.1"/>
    </source>
</evidence>
<dbReference type="EnsemblMetazoa" id="HelroT182706">
    <property type="protein sequence ID" value="HelroP182706"/>
    <property type="gene ID" value="HelroG182706"/>
</dbReference>
<dbReference type="STRING" id="6412.T1FIM1"/>
<evidence type="ECO:0000256" key="1">
    <source>
        <dbReference type="ARBA" id="ARBA00009743"/>
    </source>
</evidence>
<dbReference type="InParanoid" id="T1FIM1"/>
<dbReference type="GO" id="GO:0004557">
    <property type="term" value="F:alpha-galactosidase activity"/>
    <property type="evidence" value="ECO:0000318"/>
    <property type="project" value="GO_Central"/>
</dbReference>
<dbReference type="EMBL" id="AMQM01008349">
    <property type="status" value="NOT_ANNOTATED_CDS"/>
    <property type="molecule type" value="Genomic_DNA"/>
</dbReference>
<dbReference type="OrthoDB" id="5795902at2759"/>
<comment type="subunit">
    <text evidence="4">Homodimer.</text>
</comment>
<dbReference type="eggNOG" id="KOG2366">
    <property type="taxonomic scope" value="Eukaryota"/>
</dbReference>
<evidence type="ECO:0000256" key="3">
    <source>
        <dbReference type="ARBA" id="ARBA00023295"/>
    </source>
</evidence>
<reference evidence="6" key="3">
    <citation type="submission" date="2015-06" db="UniProtKB">
        <authorList>
            <consortium name="EnsemblMetazoa"/>
        </authorList>
    </citation>
    <scope>IDENTIFICATION</scope>
</reference>
<dbReference type="Gene3D" id="3.20.20.70">
    <property type="entry name" value="Aldolase class I"/>
    <property type="match status" value="1"/>
</dbReference>
<reference evidence="7" key="1">
    <citation type="submission" date="2012-12" db="EMBL/GenBank/DDBJ databases">
        <authorList>
            <person name="Hellsten U."/>
            <person name="Grimwood J."/>
            <person name="Chapman J.A."/>
            <person name="Shapiro H."/>
            <person name="Aerts A."/>
            <person name="Otillar R.P."/>
            <person name="Terry A.Y."/>
            <person name="Boore J.L."/>
            <person name="Simakov O."/>
            <person name="Marletaz F."/>
            <person name="Cho S.-J."/>
            <person name="Edsinger-Gonzales E."/>
            <person name="Havlak P."/>
            <person name="Kuo D.-H."/>
            <person name="Larsson T."/>
            <person name="Lv J."/>
            <person name="Arendt D."/>
            <person name="Savage R."/>
            <person name="Osoegawa K."/>
            <person name="de Jong P."/>
            <person name="Lindberg D.R."/>
            <person name="Seaver E.C."/>
            <person name="Weisblat D.A."/>
            <person name="Putnam N.H."/>
            <person name="Grigoriev I.V."/>
            <person name="Rokhsar D.S."/>
        </authorList>
    </citation>
    <scope>NUCLEOTIDE SEQUENCE</scope>
</reference>
<name>T1FIM1_HELRO</name>
<gene>
    <name evidence="6" type="primary">20208670</name>
    <name evidence="5" type="ORF">HELRODRAFT_182706</name>
</gene>
<dbReference type="CTD" id="20208670"/>
<dbReference type="Pfam" id="PF16499">
    <property type="entry name" value="Melibiase_2"/>
    <property type="match status" value="1"/>
</dbReference>
<dbReference type="EMBL" id="KB097761">
    <property type="protein sequence ID" value="ESN90209.1"/>
    <property type="molecule type" value="Genomic_DNA"/>
</dbReference>
<dbReference type="InterPro" id="IPR017853">
    <property type="entry name" value="GH"/>
</dbReference>
<dbReference type="SUPFAM" id="SSF51445">
    <property type="entry name" value="(Trans)glycosidases"/>
    <property type="match status" value="1"/>
</dbReference>
<dbReference type="PRINTS" id="PR00740">
    <property type="entry name" value="GLHYDRLASE27"/>
</dbReference>
<dbReference type="GO" id="GO:0009311">
    <property type="term" value="P:oligosaccharide metabolic process"/>
    <property type="evidence" value="ECO:0000318"/>
    <property type="project" value="GO_Central"/>
</dbReference>
<dbReference type="GO" id="GO:0005737">
    <property type="term" value="C:cytoplasm"/>
    <property type="evidence" value="ECO:0000318"/>
    <property type="project" value="GO_Central"/>
</dbReference>
<dbReference type="AlphaFoldDB" id="T1FIM1"/>
<dbReference type="GO" id="GO:0016139">
    <property type="term" value="P:glycoside catabolic process"/>
    <property type="evidence" value="ECO:0000318"/>
    <property type="project" value="GO_Central"/>
</dbReference>
<accession>T1FIM1</accession>
<dbReference type="PANTHER" id="PTHR11452">
    <property type="entry name" value="ALPHA-GALACTOSIDASE/ALPHA-N-ACETYLGALACTOSAMINIDASE"/>
    <property type="match status" value="1"/>
</dbReference>
<dbReference type="PANTHER" id="PTHR11452:SF83">
    <property type="entry name" value="ALPHA-GALACTOSIDASE"/>
    <property type="match status" value="1"/>
</dbReference>
<dbReference type="RefSeq" id="XP_009031683.1">
    <property type="nucleotide sequence ID" value="XM_009033435.1"/>
</dbReference>